<dbReference type="EMBL" id="VTPC01054082">
    <property type="protein sequence ID" value="KAF2890366.1"/>
    <property type="molecule type" value="Genomic_DNA"/>
</dbReference>
<feature type="non-terminal residue" evidence="2">
    <location>
        <position position="1"/>
    </location>
</feature>
<organism evidence="2 3">
    <name type="scientific">Ignelater luminosus</name>
    <name type="common">Cucubano</name>
    <name type="synonym">Pyrophorus luminosus</name>
    <dbReference type="NCBI Taxonomy" id="2038154"/>
    <lineage>
        <taxon>Eukaryota</taxon>
        <taxon>Metazoa</taxon>
        <taxon>Ecdysozoa</taxon>
        <taxon>Arthropoda</taxon>
        <taxon>Hexapoda</taxon>
        <taxon>Insecta</taxon>
        <taxon>Pterygota</taxon>
        <taxon>Neoptera</taxon>
        <taxon>Endopterygota</taxon>
        <taxon>Coleoptera</taxon>
        <taxon>Polyphaga</taxon>
        <taxon>Elateriformia</taxon>
        <taxon>Elateroidea</taxon>
        <taxon>Elateridae</taxon>
        <taxon>Agrypninae</taxon>
        <taxon>Pyrophorini</taxon>
        <taxon>Ignelater</taxon>
    </lineage>
</organism>
<protein>
    <submittedName>
        <fullName evidence="2">Uncharacterized protein</fullName>
    </submittedName>
</protein>
<evidence type="ECO:0000313" key="3">
    <source>
        <dbReference type="Proteomes" id="UP000801492"/>
    </source>
</evidence>
<name>A0A8K0CSC4_IGNLU</name>
<gene>
    <name evidence="2" type="ORF">ILUMI_15807</name>
</gene>
<reference evidence="2" key="1">
    <citation type="submission" date="2019-08" db="EMBL/GenBank/DDBJ databases">
        <title>The genome of the North American firefly Photinus pyralis.</title>
        <authorList>
            <consortium name="Photinus pyralis genome working group"/>
            <person name="Fallon T.R."/>
            <person name="Sander Lower S.E."/>
            <person name="Weng J.-K."/>
        </authorList>
    </citation>
    <scope>NUCLEOTIDE SEQUENCE</scope>
    <source>
        <strain evidence="2">TRF0915ILg1</strain>
        <tissue evidence="2">Whole body</tissue>
    </source>
</reference>
<proteinExistence type="predicted"/>
<comment type="caution">
    <text evidence="2">The sequence shown here is derived from an EMBL/GenBank/DDBJ whole genome shotgun (WGS) entry which is preliminary data.</text>
</comment>
<accession>A0A8K0CSC4</accession>
<dbReference type="Proteomes" id="UP000801492">
    <property type="component" value="Unassembled WGS sequence"/>
</dbReference>
<keyword evidence="3" id="KW-1185">Reference proteome</keyword>
<feature type="region of interest" description="Disordered" evidence="1">
    <location>
        <begin position="136"/>
        <end position="165"/>
    </location>
</feature>
<evidence type="ECO:0000313" key="2">
    <source>
        <dbReference type="EMBL" id="KAF2890366.1"/>
    </source>
</evidence>
<dbReference type="OrthoDB" id="4951847at2759"/>
<dbReference type="AlphaFoldDB" id="A0A8K0CSC4"/>
<sequence length="192" mass="21713">KWITVLESDECRINEVTEAFIEIEKVFKKELPLSDLSSSEQDKILEAVQARRKMCLKPIHFSANILHPKLKGKHLSAGEIVQGLQYIHSLVRHLSNVDENKVLENLADFRTNDELPGDPTDTSESTVALGLEEKTMATNQSEPGFSGWYSPRCVDQSSSSEDSKLYEEMDAVLYASDELEDEEHVDKDEDID</sequence>
<evidence type="ECO:0000256" key="1">
    <source>
        <dbReference type="SAM" id="MobiDB-lite"/>
    </source>
</evidence>